<evidence type="ECO:0000256" key="1">
    <source>
        <dbReference type="ARBA" id="ARBA00022515"/>
    </source>
</evidence>
<dbReference type="InterPro" id="IPR012340">
    <property type="entry name" value="NA-bd_OB-fold"/>
</dbReference>
<feature type="compositionally biased region" description="Low complexity" evidence="5">
    <location>
        <begin position="106"/>
        <end position="115"/>
    </location>
</feature>
<evidence type="ECO:0000256" key="5">
    <source>
        <dbReference type="SAM" id="MobiDB-lite"/>
    </source>
</evidence>
<gene>
    <name evidence="4 6" type="primary">priB</name>
    <name evidence="6" type="ORF">GCM10023144_29150</name>
</gene>
<dbReference type="HAMAP" id="MF_00720">
    <property type="entry name" value="PriB"/>
    <property type="match status" value="1"/>
</dbReference>
<dbReference type="Proteomes" id="UP001501671">
    <property type="component" value="Unassembled WGS sequence"/>
</dbReference>
<dbReference type="NCBIfam" id="TIGR04418">
    <property type="entry name" value="PriB_gamma"/>
    <property type="match status" value="1"/>
</dbReference>
<comment type="function">
    <text evidence="4">Involved in the restart of stalled replication forks, which reloads the replicative helicase on sites other than the origin of replication; the PriA-PriB pathway is the major replication restart pathway. During primosome assembly it facilitates complex formation between PriA and DnaT on DNA; stabilizes PriA on DNA. Stimulates the DNA unwinding activity of PriA helicase.</text>
</comment>
<evidence type="ECO:0000256" key="3">
    <source>
        <dbReference type="ARBA" id="ARBA00023125"/>
    </source>
</evidence>
<dbReference type="SUPFAM" id="SSF50249">
    <property type="entry name" value="Nucleic acid-binding proteins"/>
    <property type="match status" value="1"/>
</dbReference>
<comment type="subunit">
    <text evidence="4">Homodimer. Interacts with PriA and DnaT. Component of the replication restart primosome. Primosome assembly occurs via a 'hand-off' mechanism. PriA binds to replication forks, subsequently PriB then DnaT bind; DnaT then displaces ssDNA to generate the helicase loading substrate.</text>
</comment>
<name>A0ABP8H7X2_9BURK</name>
<proteinExistence type="inferred from homology"/>
<dbReference type="InterPro" id="IPR000424">
    <property type="entry name" value="Primosome_PriB/ssb"/>
</dbReference>
<dbReference type="InterPro" id="IPR023646">
    <property type="entry name" value="Prisomal_replication_PriB"/>
</dbReference>
<organism evidence="6 7">
    <name type="scientific">Pigmentiphaga soli</name>
    <dbReference type="NCBI Taxonomy" id="1007095"/>
    <lineage>
        <taxon>Bacteria</taxon>
        <taxon>Pseudomonadati</taxon>
        <taxon>Pseudomonadota</taxon>
        <taxon>Betaproteobacteria</taxon>
        <taxon>Burkholderiales</taxon>
        <taxon>Alcaligenaceae</taxon>
        <taxon>Pigmentiphaga</taxon>
    </lineage>
</organism>
<protein>
    <recommendedName>
        <fullName evidence="4">Replication restart protein PriB</fullName>
    </recommendedName>
</protein>
<dbReference type="EMBL" id="BAABFO010000013">
    <property type="protein sequence ID" value="GAA4335613.1"/>
    <property type="molecule type" value="Genomic_DNA"/>
</dbReference>
<evidence type="ECO:0000256" key="2">
    <source>
        <dbReference type="ARBA" id="ARBA00022705"/>
    </source>
</evidence>
<evidence type="ECO:0000313" key="7">
    <source>
        <dbReference type="Proteomes" id="UP001501671"/>
    </source>
</evidence>
<evidence type="ECO:0000256" key="4">
    <source>
        <dbReference type="HAMAP-Rule" id="MF_00720"/>
    </source>
</evidence>
<keyword evidence="7" id="KW-1185">Reference proteome</keyword>
<feature type="region of interest" description="Disordered" evidence="5">
    <location>
        <begin position="82"/>
        <end position="115"/>
    </location>
</feature>
<dbReference type="PIRSF" id="PIRSF003135">
    <property type="entry name" value="Primosomal_n"/>
    <property type="match status" value="1"/>
</dbReference>
<keyword evidence="3 4" id="KW-0238">DNA-binding</keyword>
<keyword evidence="2 4" id="KW-0235">DNA replication</keyword>
<dbReference type="PROSITE" id="PS50935">
    <property type="entry name" value="SSB"/>
    <property type="match status" value="1"/>
</dbReference>
<accession>A0ABP8H7X2</accession>
<sequence>MNQVRLTAQAVECRPLRFTPAGVPVLELVLAHESEVVEAGKLRRVEMALAAVAVGELARTLERTALGRRMRFEGFLAPSRKGSTRLRLHIQQASAQADRDDPRPAGPAAPDNETD</sequence>
<reference evidence="7" key="1">
    <citation type="journal article" date="2019" name="Int. J. Syst. Evol. Microbiol.">
        <title>The Global Catalogue of Microorganisms (GCM) 10K type strain sequencing project: providing services to taxonomists for standard genome sequencing and annotation.</title>
        <authorList>
            <consortium name="The Broad Institute Genomics Platform"/>
            <consortium name="The Broad Institute Genome Sequencing Center for Infectious Disease"/>
            <person name="Wu L."/>
            <person name="Ma J."/>
        </authorList>
    </citation>
    <scope>NUCLEOTIDE SEQUENCE [LARGE SCALE GENOMIC DNA]</scope>
    <source>
        <strain evidence="7">JCM 17666</strain>
    </source>
</reference>
<keyword evidence="1 4" id="KW-0639">Primosome</keyword>
<comment type="caution">
    <text evidence="6">The sequence shown here is derived from an EMBL/GenBank/DDBJ whole genome shotgun (WGS) entry which is preliminary data.</text>
</comment>
<dbReference type="RefSeq" id="WP_345250575.1">
    <property type="nucleotide sequence ID" value="NZ_BAABFO010000013.1"/>
</dbReference>
<dbReference type="Gene3D" id="2.40.50.140">
    <property type="entry name" value="Nucleic acid-binding proteins"/>
    <property type="match status" value="1"/>
</dbReference>
<dbReference type="Pfam" id="PF22657">
    <property type="entry name" value="SSB_1"/>
    <property type="match status" value="1"/>
</dbReference>
<evidence type="ECO:0000313" key="6">
    <source>
        <dbReference type="EMBL" id="GAA4335613.1"/>
    </source>
</evidence>
<comment type="similarity">
    <text evidence="4">Belongs to the PriB family.</text>
</comment>